<reference evidence="3" key="1">
    <citation type="journal article" date="2014" name="Front. Microbiol.">
        <title>High frequency of phylogenetically diverse reductive dehalogenase-homologous genes in deep subseafloor sedimentary metagenomes.</title>
        <authorList>
            <person name="Kawai M."/>
            <person name="Futagami T."/>
            <person name="Toyoda A."/>
            <person name="Takaki Y."/>
            <person name="Nishi S."/>
            <person name="Hori S."/>
            <person name="Arai W."/>
            <person name="Tsubouchi T."/>
            <person name="Morono Y."/>
            <person name="Uchiyama I."/>
            <person name="Ito T."/>
            <person name="Fujiyama A."/>
            <person name="Inagaki F."/>
            <person name="Takami H."/>
        </authorList>
    </citation>
    <scope>NUCLEOTIDE SEQUENCE</scope>
    <source>
        <strain evidence="3">Expedition CK06-06</strain>
    </source>
</reference>
<dbReference type="Gene3D" id="2.160.20.120">
    <property type="match status" value="1"/>
</dbReference>
<comment type="caution">
    <text evidence="3">The sequence shown here is derived from an EMBL/GenBank/DDBJ whole genome shotgun (WGS) entry which is preliminary data.</text>
</comment>
<evidence type="ECO:0000313" key="3">
    <source>
        <dbReference type="EMBL" id="GAF83572.1"/>
    </source>
</evidence>
<dbReference type="Pfam" id="PF13349">
    <property type="entry name" value="DUF4097"/>
    <property type="match status" value="1"/>
</dbReference>
<sequence>MKSNVNIRKMVIWLFVIAVVSFTIAIIVFFSTENYMVSFRDRNNFEGNSIDDVRTFDVDQLKEIYIHSVSSDVSVFSTEEEDIKIHFYGRSTLKSEKALPKLITNLEGRKLKIEIEYPKVIFSNTNVVLDVYIPQDYRESIIIDTVSADVDISNLDIDNFQCKTVSGDLRIKSLDSDNLTLKTTSGEVNIMDFTGNLKADSVSGDIDAGYRIFDNNVDVKTVSGKVEIDLPQNAEFYLKTNTVSGEVVAKFPITIISFNKMNQLEGTVGTGDNSIIIDTVSGDIYINK</sequence>
<keyword evidence="1" id="KW-0472">Membrane</keyword>
<evidence type="ECO:0000256" key="1">
    <source>
        <dbReference type="SAM" id="Phobius"/>
    </source>
</evidence>
<keyword evidence="1" id="KW-0812">Transmembrane</keyword>
<accession>X0T5X3</accession>
<gene>
    <name evidence="3" type="ORF">S01H1_09391</name>
</gene>
<feature type="domain" description="DUF4097" evidence="2">
    <location>
        <begin position="143"/>
        <end position="286"/>
    </location>
</feature>
<evidence type="ECO:0000259" key="2">
    <source>
        <dbReference type="Pfam" id="PF13349"/>
    </source>
</evidence>
<dbReference type="AlphaFoldDB" id="X0T5X3"/>
<dbReference type="EMBL" id="BARS01004802">
    <property type="protein sequence ID" value="GAF83572.1"/>
    <property type="molecule type" value="Genomic_DNA"/>
</dbReference>
<protein>
    <recommendedName>
        <fullName evidence="2">DUF4097 domain-containing protein</fullName>
    </recommendedName>
</protein>
<feature type="transmembrane region" description="Helical" evidence="1">
    <location>
        <begin position="12"/>
        <end position="30"/>
    </location>
</feature>
<keyword evidence="1" id="KW-1133">Transmembrane helix</keyword>
<organism evidence="3">
    <name type="scientific">marine sediment metagenome</name>
    <dbReference type="NCBI Taxonomy" id="412755"/>
    <lineage>
        <taxon>unclassified sequences</taxon>
        <taxon>metagenomes</taxon>
        <taxon>ecological metagenomes</taxon>
    </lineage>
</organism>
<proteinExistence type="predicted"/>
<name>X0T5X3_9ZZZZ</name>
<dbReference type="InterPro" id="IPR025164">
    <property type="entry name" value="Toastrack_DUF4097"/>
</dbReference>